<sequence length="508" mass="59039">MTANRTESLHLYDYLCWKIGSDKEVKGRRLNFIAIDTSFKYQISSGSKSEGLDIKGSDIDLMFINQNFKVYESERDNVQVQRAVLIMDITDTHPCFTRLCLYTNYTRLHKDHRKVLEQHGMKYFLSNKLYKQNISKSITKARPMFNKIHGPCISDDDDEYDLAFCLKCDKWISQAVPWINRPRSSWLSPEIVNEIIMNGIQCLSASETLHDYTRCYISINKQLNINTRLVQDVLQISRNFHVPFDKRRSCILLKCLRHPSKTDLSHDIFLYFMSAGHQVLPTISHPRHTQNNKLQYDMYKYNISYLLMGLHSDAVTGWLMLASLFYVHKNYLISLDLIDYALSKFTDEKCDHLFSSKTRNIMTPKQQFALDMMKKEKLITTLKSLTITNLQFAFKSQILPKELQQEDIKGNTSFHPLAFAHFLRFLCCYHLHDFISCRDAMQDLSVSIKKILPPKDFASTLCLRSSLFVGIVAQMLGATDSAREYFNFIAQLDKANYTSASTRLRELG</sequence>
<evidence type="ECO:0000313" key="2">
    <source>
        <dbReference type="Proteomes" id="UP000507470"/>
    </source>
</evidence>
<keyword evidence="2" id="KW-1185">Reference proteome</keyword>
<reference evidence="1 2" key="1">
    <citation type="submission" date="2020-06" db="EMBL/GenBank/DDBJ databases">
        <authorList>
            <person name="Li R."/>
            <person name="Bekaert M."/>
        </authorList>
    </citation>
    <scope>NUCLEOTIDE SEQUENCE [LARGE SCALE GENOMIC DNA]</scope>
    <source>
        <strain evidence="2">wild</strain>
    </source>
</reference>
<evidence type="ECO:0000313" key="1">
    <source>
        <dbReference type="EMBL" id="CAC5374740.1"/>
    </source>
</evidence>
<dbReference type="AlphaFoldDB" id="A0A6J8AW92"/>
<protein>
    <recommendedName>
        <fullName evidence="3">Mab-21-like HhH/H2TH-like domain-containing protein</fullName>
    </recommendedName>
</protein>
<evidence type="ECO:0008006" key="3">
    <source>
        <dbReference type="Google" id="ProtNLM"/>
    </source>
</evidence>
<proteinExistence type="predicted"/>
<dbReference type="Proteomes" id="UP000507470">
    <property type="component" value="Unassembled WGS sequence"/>
</dbReference>
<dbReference type="EMBL" id="CACVKT020002054">
    <property type="protein sequence ID" value="CAC5374740.1"/>
    <property type="molecule type" value="Genomic_DNA"/>
</dbReference>
<dbReference type="OrthoDB" id="6112914at2759"/>
<accession>A0A6J8AW92</accession>
<gene>
    <name evidence="1" type="ORF">MCOR_12020</name>
</gene>
<name>A0A6J8AW92_MYTCO</name>
<organism evidence="1 2">
    <name type="scientific">Mytilus coruscus</name>
    <name type="common">Sea mussel</name>
    <dbReference type="NCBI Taxonomy" id="42192"/>
    <lineage>
        <taxon>Eukaryota</taxon>
        <taxon>Metazoa</taxon>
        <taxon>Spiralia</taxon>
        <taxon>Lophotrochozoa</taxon>
        <taxon>Mollusca</taxon>
        <taxon>Bivalvia</taxon>
        <taxon>Autobranchia</taxon>
        <taxon>Pteriomorphia</taxon>
        <taxon>Mytilida</taxon>
        <taxon>Mytiloidea</taxon>
        <taxon>Mytilidae</taxon>
        <taxon>Mytilinae</taxon>
        <taxon>Mytilus</taxon>
    </lineage>
</organism>